<name>A0A1B6NP37_9ZZZZ</name>
<gene>
    <name evidence="2" type="ORF">MGSAQ_003368</name>
</gene>
<organism evidence="2">
    <name type="scientific">marine sediment metagenome</name>
    <dbReference type="NCBI Taxonomy" id="412755"/>
    <lineage>
        <taxon>unclassified sequences</taxon>
        <taxon>metagenomes</taxon>
        <taxon>ecological metagenomes</taxon>
    </lineage>
</organism>
<dbReference type="AlphaFoldDB" id="A0A1B6NP37"/>
<comment type="caution">
    <text evidence="2">The sequence shown here is derived from an EMBL/GenBank/DDBJ whole genome shotgun (WGS) entry which is preliminary data.</text>
</comment>
<proteinExistence type="predicted"/>
<accession>A0A1B6NP37</accession>
<reference evidence="2" key="1">
    <citation type="submission" date="2013-11" db="EMBL/GenBank/DDBJ databases">
        <title>Microbial diversity, functional groups and degradation webs in Northern and Southern Mediterranean and Red Sea marine crude oil polluted sites.</title>
        <authorList>
            <person name="Daffonchio D."/>
            <person name="Mapelli F."/>
            <person name="Ferrer M."/>
            <person name="Richter M."/>
            <person name="Cherif A."/>
            <person name="Malkawi H.I."/>
            <person name="Yakimov M.M."/>
            <person name="Abdel-Fattah Y.R."/>
            <person name="Blaghen M."/>
            <person name="Golyshin P.N."/>
            <person name="Kalogerakis N."/>
            <person name="Boon N."/>
            <person name="Magagnini M."/>
            <person name="Fava F."/>
        </authorList>
    </citation>
    <scope>NUCLEOTIDE SEQUENCE</scope>
</reference>
<sequence length="52" mass="5620">QAQITVSTDPQGGVLTVNNKPTDTRSRVDANTPHIVKYEKTGFNFTNASGSR</sequence>
<feature type="compositionally biased region" description="Polar residues" evidence="1">
    <location>
        <begin position="1"/>
        <end position="21"/>
    </location>
</feature>
<feature type="non-terminal residue" evidence="2">
    <location>
        <position position="1"/>
    </location>
</feature>
<evidence type="ECO:0000256" key="1">
    <source>
        <dbReference type="SAM" id="MobiDB-lite"/>
    </source>
</evidence>
<feature type="region of interest" description="Disordered" evidence="1">
    <location>
        <begin position="1"/>
        <end position="27"/>
    </location>
</feature>
<protein>
    <submittedName>
        <fullName evidence="2">Secreted protein with uncharacterized domain protein</fullName>
    </submittedName>
</protein>
<evidence type="ECO:0000313" key="2">
    <source>
        <dbReference type="EMBL" id="KTF05136.1"/>
    </source>
</evidence>
<dbReference type="EMBL" id="AYSL01001978">
    <property type="protein sequence ID" value="KTF05136.1"/>
    <property type="molecule type" value="Genomic_DNA"/>
</dbReference>